<gene>
    <name evidence="4" type="ORF">FDP08_08280</name>
</gene>
<evidence type="ECO:0000256" key="1">
    <source>
        <dbReference type="ARBA" id="ARBA00022729"/>
    </source>
</evidence>
<evidence type="ECO:0000313" key="5">
    <source>
        <dbReference type="Proteomes" id="UP000308488"/>
    </source>
</evidence>
<sequence length="186" mass="19308">MKNKIVLGSALAVLASFASGASAQDAVEGGYVGLNYAFLTYEEDGISEEFDLGALVGKAGVRINPYLSAEFRAGFGAGDDSTSFNDVSLDLELDYMVGGYMALGLPNESPVYPYVIVGATKGELTVSATGPGGSASLSESESDISYGLGANLNINEDFQVNGEYMQYIDKDGAEISGVSIGFAVLF</sequence>
<dbReference type="Gene3D" id="2.40.160.20">
    <property type="match status" value="1"/>
</dbReference>
<feature type="chain" id="PRO_5020280324" evidence="2">
    <location>
        <begin position="24"/>
        <end position="186"/>
    </location>
</feature>
<dbReference type="OrthoDB" id="5901526at2"/>
<feature type="domain" description="Outer membrane protein beta-barrel" evidence="3">
    <location>
        <begin position="10"/>
        <end position="184"/>
    </location>
</feature>
<evidence type="ECO:0000259" key="3">
    <source>
        <dbReference type="Pfam" id="PF13505"/>
    </source>
</evidence>
<accession>A0A4U6R384</accession>
<dbReference type="Proteomes" id="UP000308488">
    <property type="component" value="Unassembled WGS sequence"/>
</dbReference>
<comment type="caution">
    <text evidence="4">The sequence shown here is derived from an EMBL/GenBank/DDBJ whole genome shotgun (WGS) entry which is preliminary data.</text>
</comment>
<dbReference type="InterPro" id="IPR027385">
    <property type="entry name" value="Beta-barrel_OMP"/>
</dbReference>
<keyword evidence="1 2" id="KW-0732">Signal</keyword>
<feature type="signal peptide" evidence="2">
    <location>
        <begin position="1"/>
        <end position="23"/>
    </location>
</feature>
<evidence type="ECO:0000313" key="4">
    <source>
        <dbReference type="EMBL" id="TKV68087.1"/>
    </source>
</evidence>
<dbReference type="RefSeq" id="WP_137435497.1">
    <property type="nucleotide sequence ID" value="NZ_JANRHC010000001.1"/>
</dbReference>
<name>A0A4U6R384_9GAMM</name>
<protein>
    <submittedName>
        <fullName evidence="4">Porin family protein</fullName>
    </submittedName>
</protein>
<proteinExistence type="predicted"/>
<keyword evidence="5" id="KW-1185">Reference proteome</keyword>
<evidence type="ECO:0000256" key="2">
    <source>
        <dbReference type="SAM" id="SignalP"/>
    </source>
</evidence>
<dbReference type="Pfam" id="PF13505">
    <property type="entry name" value="OMP_b-brl"/>
    <property type="match status" value="1"/>
</dbReference>
<organism evidence="4 5">
    <name type="scientific">Marinobacter panjinensis</name>
    <dbReference type="NCBI Taxonomy" id="2576384"/>
    <lineage>
        <taxon>Bacteria</taxon>
        <taxon>Pseudomonadati</taxon>
        <taxon>Pseudomonadota</taxon>
        <taxon>Gammaproteobacteria</taxon>
        <taxon>Pseudomonadales</taxon>
        <taxon>Marinobacteraceae</taxon>
        <taxon>Marinobacter</taxon>
    </lineage>
</organism>
<dbReference type="SUPFAM" id="SSF56925">
    <property type="entry name" value="OMPA-like"/>
    <property type="match status" value="1"/>
</dbReference>
<dbReference type="EMBL" id="SZYH01000001">
    <property type="protein sequence ID" value="TKV68087.1"/>
    <property type="molecule type" value="Genomic_DNA"/>
</dbReference>
<dbReference type="AlphaFoldDB" id="A0A4U6R384"/>
<reference evidence="4 5" key="1">
    <citation type="submission" date="2019-05" db="EMBL/GenBank/DDBJ databases">
        <title>Marinobacter panjinensis sp. nov., a moderately halophilic bacterium isolated from sea tidal flat environment.</title>
        <authorList>
            <person name="Yang W."/>
            <person name="An M."/>
            <person name="He W."/>
            <person name="Luo X."/>
            <person name="Zhu L."/>
            <person name="Chen G."/>
            <person name="Zhang Y."/>
            <person name="Wang Y."/>
        </authorList>
    </citation>
    <scope>NUCLEOTIDE SEQUENCE [LARGE SCALE GENOMIC DNA]</scope>
    <source>
        <strain evidence="4 5">PJ-16</strain>
    </source>
</reference>
<dbReference type="InterPro" id="IPR011250">
    <property type="entry name" value="OMP/PagP_B-barrel"/>
</dbReference>